<dbReference type="RefSeq" id="WP_271312727.1">
    <property type="nucleotide sequence ID" value="NZ_JAAGKO020000019.1"/>
</dbReference>
<dbReference type="Gene3D" id="3.40.50.1860">
    <property type="match status" value="2"/>
</dbReference>
<accession>A0AA90GYE2</accession>
<dbReference type="Pfam" id="PF01177">
    <property type="entry name" value="Asp_Glu_race"/>
    <property type="match status" value="1"/>
</dbReference>
<evidence type="ECO:0000313" key="3">
    <source>
        <dbReference type="EMBL" id="MDI5963963.1"/>
    </source>
</evidence>
<dbReference type="EMBL" id="JAAGKO020000019">
    <property type="protein sequence ID" value="MDI5963963.1"/>
    <property type="molecule type" value="Genomic_DNA"/>
</dbReference>
<keyword evidence="5" id="KW-1185">Reference proteome</keyword>
<dbReference type="EMBL" id="JABXJJ020000013">
    <property type="protein sequence ID" value="MDI5970074.1"/>
    <property type="molecule type" value="Genomic_DNA"/>
</dbReference>
<dbReference type="PANTHER" id="PTHR21198">
    <property type="entry name" value="GLUTAMATE RACEMASE"/>
    <property type="match status" value="1"/>
</dbReference>
<dbReference type="AlphaFoldDB" id="A0AA90GYE2"/>
<dbReference type="NCBIfam" id="TIGR00035">
    <property type="entry name" value="asp_race"/>
    <property type="match status" value="1"/>
</dbReference>
<name>A0AA90GYE2_9ACTN</name>
<evidence type="ECO:0000256" key="1">
    <source>
        <dbReference type="ARBA" id="ARBA00007847"/>
    </source>
</evidence>
<reference evidence="4 5" key="1">
    <citation type="submission" date="2023-05" db="EMBL/GenBank/DDBJ databases">
        <title>Streptantibioticus silvisoli sp. nov., acidotolerant actinomycetes 1 from pine litter.</title>
        <authorList>
            <person name="Swiecimska M."/>
            <person name="Golinska P."/>
            <person name="Sangal V."/>
            <person name="Wachnowicz B."/>
            <person name="Goodfellow M."/>
        </authorList>
    </citation>
    <scope>NUCLEOTIDE SEQUENCE</scope>
    <source>
        <strain evidence="4">SL13</strain>
        <strain evidence="3 5">SL54</strain>
    </source>
</reference>
<evidence type="ECO:0000313" key="4">
    <source>
        <dbReference type="EMBL" id="MDI5970074.1"/>
    </source>
</evidence>
<evidence type="ECO:0000256" key="2">
    <source>
        <dbReference type="ARBA" id="ARBA00023235"/>
    </source>
</evidence>
<proteinExistence type="inferred from homology"/>
<comment type="caution">
    <text evidence="4">The sequence shown here is derived from an EMBL/GenBank/DDBJ whole genome shotgun (WGS) entry which is preliminary data.</text>
</comment>
<dbReference type="PANTHER" id="PTHR21198:SF7">
    <property type="entry name" value="ASPARTATE-GLUTAMATE RACEMASE FAMILY"/>
    <property type="match status" value="1"/>
</dbReference>
<dbReference type="InterPro" id="IPR001920">
    <property type="entry name" value="Asp/Glu_race"/>
</dbReference>
<gene>
    <name evidence="3" type="ORF">POF43_014780</name>
    <name evidence="4" type="ORF">POF50_012100</name>
</gene>
<dbReference type="InterPro" id="IPR004380">
    <property type="entry name" value="Asp_race"/>
</dbReference>
<sequence length="230" mass="24327">MRTIGLLGGMSWPSTITYYRGINEGVNARLGGSHSARILIWSDDYALTERQQLAGEWTAAGDRLAGAAVALQEAGADLIGIACNTMHEVAPAVRSALRVPLVDLVEVNAARAAGLGVTRVGLLGTPITMRMAAYRERFAARSIDLTLPGEDDQEIVRRAIYDELCHGVVRPETGAAIHRVIGRMVADGAEGIVLACTEFNLVVDTAACGVPVLDTTLVHLEALVAAALDE</sequence>
<dbReference type="SUPFAM" id="SSF53681">
    <property type="entry name" value="Aspartate/glutamate racemase"/>
    <property type="match status" value="2"/>
</dbReference>
<dbReference type="Proteomes" id="UP001156398">
    <property type="component" value="Unassembled WGS sequence"/>
</dbReference>
<protein>
    <submittedName>
        <fullName evidence="4">Amino acid racemase</fullName>
        <ecNumber evidence="4">5.1.1.-</ecNumber>
    </submittedName>
</protein>
<dbReference type="GO" id="GO:0047661">
    <property type="term" value="F:amino-acid racemase activity"/>
    <property type="evidence" value="ECO:0007669"/>
    <property type="project" value="InterPro"/>
</dbReference>
<comment type="similarity">
    <text evidence="1">Belongs to the aspartate/glutamate racemases family.</text>
</comment>
<dbReference type="InterPro" id="IPR015942">
    <property type="entry name" value="Asp/Glu/hydantoin_racemase"/>
</dbReference>
<dbReference type="EC" id="5.1.1.-" evidence="4"/>
<organism evidence="4">
    <name type="scientific">Streptantibioticus silvisoli</name>
    <dbReference type="NCBI Taxonomy" id="2705255"/>
    <lineage>
        <taxon>Bacteria</taxon>
        <taxon>Bacillati</taxon>
        <taxon>Actinomycetota</taxon>
        <taxon>Actinomycetes</taxon>
        <taxon>Kitasatosporales</taxon>
        <taxon>Streptomycetaceae</taxon>
        <taxon>Streptantibioticus</taxon>
    </lineage>
</organism>
<keyword evidence="2 4" id="KW-0413">Isomerase</keyword>
<evidence type="ECO:0000313" key="5">
    <source>
        <dbReference type="Proteomes" id="UP001156398"/>
    </source>
</evidence>